<evidence type="ECO:0000256" key="9">
    <source>
        <dbReference type="ARBA" id="ARBA00023163"/>
    </source>
</evidence>
<dbReference type="GO" id="GO:0000981">
    <property type="term" value="F:DNA-binding transcription factor activity, RNA polymerase II-specific"/>
    <property type="evidence" value="ECO:0007669"/>
    <property type="project" value="TreeGrafter"/>
</dbReference>
<evidence type="ECO:0000256" key="8">
    <source>
        <dbReference type="ARBA" id="ARBA00023125"/>
    </source>
</evidence>
<keyword evidence="14" id="KW-1185">Reference proteome</keyword>
<dbReference type="SMART" id="SM00355">
    <property type="entry name" value="ZnF_C2H2"/>
    <property type="match status" value="5"/>
</dbReference>
<keyword evidence="6" id="KW-0862">Zinc</keyword>
<dbReference type="FunFam" id="3.30.160.60:FF:000100">
    <property type="entry name" value="Zinc finger 45-like"/>
    <property type="match status" value="1"/>
</dbReference>
<dbReference type="InterPro" id="IPR013087">
    <property type="entry name" value="Znf_C2H2_type"/>
</dbReference>
<dbReference type="Proteomes" id="UP001497382">
    <property type="component" value="Unassembled WGS sequence"/>
</dbReference>
<keyword evidence="9" id="KW-0804">Transcription</keyword>
<evidence type="ECO:0000256" key="11">
    <source>
        <dbReference type="PROSITE-ProRule" id="PRU00042"/>
    </source>
</evidence>
<dbReference type="Gene3D" id="3.30.160.60">
    <property type="entry name" value="Classic Zinc Finger"/>
    <property type="match status" value="5"/>
</dbReference>
<accession>A0AAV2A284</accession>
<feature type="domain" description="C2H2-type" evidence="12">
    <location>
        <begin position="83"/>
        <end position="110"/>
    </location>
</feature>
<comment type="caution">
    <text evidence="13">The sequence shown here is derived from an EMBL/GenBank/DDBJ whole genome shotgun (WGS) entry which is preliminary data.</text>
</comment>
<feature type="domain" description="C2H2-type" evidence="12">
    <location>
        <begin position="28"/>
        <end position="50"/>
    </location>
</feature>
<evidence type="ECO:0000256" key="1">
    <source>
        <dbReference type="ARBA" id="ARBA00004123"/>
    </source>
</evidence>
<dbReference type="GO" id="GO:0005667">
    <property type="term" value="C:transcription regulator complex"/>
    <property type="evidence" value="ECO:0007669"/>
    <property type="project" value="TreeGrafter"/>
</dbReference>
<evidence type="ECO:0000256" key="4">
    <source>
        <dbReference type="ARBA" id="ARBA00022737"/>
    </source>
</evidence>
<keyword evidence="10" id="KW-0539">Nucleus</keyword>
<dbReference type="FunFam" id="3.30.160.60:FF:000264">
    <property type="entry name" value="Zinc finger protein 236"/>
    <property type="match status" value="1"/>
</dbReference>
<sequence length="164" mass="19395">MCHLCKKAFVRNRYLKRHYLSHTGEKAYFCDICTAGFSERGRLNRHYKIHNCAYKTVRNQFSEKCTLKCHSVTHKVCSKDRKYVCLFCNKKFLTKSHLSTHYLVHTGERPHACEVCNKAFSQKHHLMRHYRLHTKEKPHSCDACGGAFSRRDTLKKHISRKHAK</sequence>
<feature type="domain" description="C2H2-type" evidence="12">
    <location>
        <begin position="111"/>
        <end position="138"/>
    </location>
</feature>
<reference evidence="13 14" key="1">
    <citation type="submission" date="2024-04" db="EMBL/GenBank/DDBJ databases">
        <authorList>
            <person name="Rising A."/>
            <person name="Reimegard J."/>
            <person name="Sonavane S."/>
            <person name="Akerstrom W."/>
            <person name="Nylinder S."/>
            <person name="Hedman E."/>
            <person name="Kallberg Y."/>
        </authorList>
    </citation>
    <scope>NUCLEOTIDE SEQUENCE [LARGE SCALE GENOMIC DNA]</scope>
</reference>
<evidence type="ECO:0000256" key="5">
    <source>
        <dbReference type="ARBA" id="ARBA00022771"/>
    </source>
</evidence>
<dbReference type="GO" id="GO:0008270">
    <property type="term" value="F:zinc ion binding"/>
    <property type="evidence" value="ECO:0007669"/>
    <property type="project" value="UniProtKB-KW"/>
</dbReference>
<comment type="similarity">
    <text evidence="2">Belongs to the krueppel C2H2-type zinc-finger protein family.</text>
</comment>
<feature type="domain" description="C2H2-type" evidence="12">
    <location>
        <begin position="139"/>
        <end position="164"/>
    </location>
</feature>
<evidence type="ECO:0000256" key="2">
    <source>
        <dbReference type="ARBA" id="ARBA00006991"/>
    </source>
</evidence>
<keyword evidence="4" id="KW-0677">Repeat</keyword>
<dbReference type="FunFam" id="3.30.160.60:FF:000145">
    <property type="entry name" value="Zinc finger protein 574"/>
    <property type="match status" value="1"/>
</dbReference>
<evidence type="ECO:0000256" key="10">
    <source>
        <dbReference type="ARBA" id="ARBA00023242"/>
    </source>
</evidence>
<organism evidence="13 14">
    <name type="scientific">Larinioides sclopetarius</name>
    <dbReference type="NCBI Taxonomy" id="280406"/>
    <lineage>
        <taxon>Eukaryota</taxon>
        <taxon>Metazoa</taxon>
        <taxon>Ecdysozoa</taxon>
        <taxon>Arthropoda</taxon>
        <taxon>Chelicerata</taxon>
        <taxon>Arachnida</taxon>
        <taxon>Araneae</taxon>
        <taxon>Araneomorphae</taxon>
        <taxon>Entelegynae</taxon>
        <taxon>Araneoidea</taxon>
        <taxon>Araneidae</taxon>
        <taxon>Larinioides</taxon>
    </lineage>
</organism>
<dbReference type="PANTHER" id="PTHR14003:SF19">
    <property type="entry name" value="YY2 TRANSCRIPTION FACTOR"/>
    <property type="match status" value="1"/>
</dbReference>
<dbReference type="GO" id="GO:0000785">
    <property type="term" value="C:chromatin"/>
    <property type="evidence" value="ECO:0007669"/>
    <property type="project" value="TreeGrafter"/>
</dbReference>
<evidence type="ECO:0000256" key="3">
    <source>
        <dbReference type="ARBA" id="ARBA00022723"/>
    </source>
</evidence>
<feature type="domain" description="C2H2-type" evidence="12">
    <location>
        <begin position="1"/>
        <end position="27"/>
    </location>
</feature>
<dbReference type="AlphaFoldDB" id="A0AAV2A284"/>
<dbReference type="PANTHER" id="PTHR14003">
    <property type="entry name" value="TRANSCRIPTIONAL REPRESSOR PROTEIN YY"/>
    <property type="match status" value="1"/>
</dbReference>
<dbReference type="SUPFAM" id="SSF57667">
    <property type="entry name" value="beta-beta-alpha zinc fingers"/>
    <property type="match status" value="3"/>
</dbReference>
<evidence type="ECO:0000313" key="14">
    <source>
        <dbReference type="Proteomes" id="UP001497382"/>
    </source>
</evidence>
<dbReference type="Pfam" id="PF00096">
    <property type="entry name" value="zf-C2H2"/>
    <property type="match status" value="3"/>
</dbReference>
<evidence type="ECO:0000256" key="6">
    <source>
        <dbReference type="ARBA" id="ARBA00022833"/>
    </source>
</evidence>
<dbReference type="FunFam" id="3.30.160.60:FF:001506">
    <property type="entry name" value="Zinc finger protein"/>
    <property type="match status" value="1"/>
</dbReference>
<dbReference type="GO" id="GO:0031519">
    <property type="term" value="C:PcG protein complex"/>
    <property type="evidence" value="ECO:0007669"/>
    <property type="project" value="TreeGrafter"/>
</dbReference>
<dbReference type="GO" id="GO:0000978">
    <property type="term" value="F:RNA polymerase II cis-regulatory region sequence-specific DNA binding"/>
    <property type="evidence" value="ECO:0007669"/>
    <property type="project" value="TreeGrafter"/>
</dbReference>
<gene>
    <name evidence="13" type="ORF">LARSCL_LOCUS9585</name>
</gene>
<evidence type="ECO:0000313" key="13">
    <source>
        <dbReference type="EMBL" id="CAL1278079.1"/>
    </source>
</evidence>
<proteinExistence type="inferred from homology"/>
<keyword evidence="8" id="KW-0238">DNA-binding</keyword>
<protein>
    <recommendedName>
        <fullName evidence="12">C2H2-type domain-containing protein</fullName>
    </recommendedName>
</protein>
<dbReference type="PROSITE" id="PS00028">
    <property type="entry name" value="ZINC_FINGER_C2H2_1"/>
    <property type="match status" value="5"/>
</dbReference>
<evidence type="ECO:0000259" key="12">
    <source>
        <dbReference type="PROSITE" id="PS50157"/>
    </source>
</evidence>
<evidence type="ECO:0000256" key="7">
    <source>
        <dbReference type="ARBA" id="ARBA00023015"/>
    </source>
</evidence>
<keyword evidence="3" id="KW-0479">Metal-binding</keyword>
<dbReference type="InterPro" id="IPR036236">
    <property type="entry name" value="Znf_C2H2_sf"/>
</dbReference>
<keyword evidence="5 11" id="KW-0863">Zinc-finger</keyword>
<keyword evidence="7" id="KW-0805">Transcription regulation</keyword>
<dbReference type="EMBL" id="CAXIEN010000108">
    <property type="protein sequence ID" value="CAL1278079.1"/>
    <property type="molecule type" value="Genomic_DNA"/>
</dbReference>
<name>A0AAV2A284_9ARAC</name>
<dbReference type="PROSITE" id="PS50157">
    <property type="entry name" value="ZINC_FINGER_C2H2_2"/>
    <property type="match status" value="5"/>
</dbReference>
<comment type="subcellular location">
    <subcellularLocation>
        <location evidence="1">Nucleus</location>
    </subcellularLocation>
</comment>